<sequence length="109" mass="12379">MVEIEACQLAKDREVMEANKKKVEEEAEQLKQELQELRAGFILQKKELEGKYQKQVDDMFFFGYRCCMKKHGITQDTPNYPSDDEDKAVSGPARGDGDAARASPFDGQT</sequence>
<proteinExistence type="predicted"/>
<reference evidence="3 4" key="1">
    <citation type="journal article" date="2023" name="BMC Biotechnol.">
        <title>Vitis rotundifolia cv Carlos genome sequencing.</title>
        <authorList>
            <person name="Huff M."/>
            <person name="Hulse-Kemp A."/>
            <person name="Scheffler B."/>
            <person name="Youngblood R."/>
            <person name="Simpson S."/>
            <person name="Babiker E."/>
            <person name="Staton M."/>
        </authorList>
    </citation>
    <scope>NUCLEOTIDE SEQUENCE [LARGE SCALE GENOMIC DNA]</scope>
    <source>
        <tissue evidence="3">Leaf</tissue>
    </source>
</reference>
<keyword evidence="1" id="KW-0175">Coiled coil</keyword>
<evidence type="ECO:0000313" key="4">
    <source>
        <dbReference type="Proteomes" id="UP001168098"/>
    </source>
</evidence>
<dbReference type="Proteomes" id="UP001168098">
    <property type="component" value="Unassembled WGS sequence"/>
</dbReference>
<evidence type="ECO:0000313" key="3">
    <source>
        <dbReference type="EMBL" id="KAJ9678868.1"/>
    </source>
</evidence>
<protein>
    <submittedName>
        <fullName evidence="3">Uncharacterized protein</fullName>
    </submittedName>
</protein>
<comment type="caution">
    <text evidence="3">The sequence shown here is derived from an EMBL/GenBank/DDBJ whole genome shotgun (WGS) entry which is preliminary data.</text>
</comment>
<organism evidence="3 4">
    <name type="scientific">Vitis rotundifolia</name>
    <name type="common">Muscadine grape</name>
    <dbReference type="NCBI Taxonomy" id="103349"/>
    <lineage>
        <taxon>Eukaryota</taxon>
        <taxon>Viridiplantae</taxon>
        <taxon>Streptophyta</taxon>
        <taxon>Embryophyta</taxon>
        <taxon>Tracheophyta</taxon>
        <taxon>Spermatophyta</taxon>
        <taxon>Magnoliopsida</taxon>
        <taxon>eudicotyledons</taxon>
        <taxon>Gunneridae</taxon>
        <taxon>Pentapetalae</taxon>
        <taxon>rosids</taxon>
        <taxon>Vitales</taxon>
        <taxon>Vitaceae</taxon>
        <taxon>Viteae</taxon>
        <taxon>Vitis</taxon>
    </lineage>
</organism>
<feature type="compositionally biased region" description="Low complexity" evidence="2">
    <location>
        <begin position="100"/>
        <end position="109"/>
    </location>
</feature>
<accession>A0AA38YYK9</accession>
<dbReference type="EMBL" id="JARBHA010000016">
    <property type="protein sequence ID" value="KAJ9678868.1"/>
    <property type="molecule type" value="Genomic_DNA"/>
</dbReference>
<name>A0AA38YYK9_VITRO</name>
<feature type="coiled-coil region" evidence="1">
    <location>
        <begin position="13"/>
        <end position="51"/>
    </location>
</feature>
<keyword evidence="4" id="KW-1185">Reference proteome</keyword>
<feature type="region of interest" description="Disordered" evidence="2">
    <location>
        <begin position="72"/>
        <end position="109"/>
    </location>
</feature>
<evidence type="ECO:0000256" key="2">
    <source>
        <dbReference type="SAM" id="MobiDB-lite"/>
    </source>
</evidence>
<dbReference type="AlphaFoldDB" id="A0AA38YYK9"/>
<evidence type="ECO:0000256" key="1">
    <source>
        <dbReference type="SAM" id="Coils"/>
    </source>
</evidence>
<gene>
    <name evidence="3" type="ORF">PVL29_020918</name>
</gene>